<feature type="region of interest" description="Disordered" evidence="1">
    <location>
        <begin position="442"/>
        <end position="498"/>
    </location>
</feature>
<protein>
    <submittedName>
        <fullName evidence="2">Uncharacterized protein</fullName>
    </submittedName>
</protein>
<feature type="compositionally biased region" description="Acidic residues" evidence="1">
    <location>
        <begin position="549"/>
        <end position="569"/>
    </location>
</feature>
<feature type="compositionally biased region" description="Polar residues" evidence="1">
    <location>
        <begin position="216"/>
        <end position="227"/>
    </location>
</feature>
<feature type="region of interest" description="Disordered" evidence="1">
    <location>
        <begin position="1"/>
        <end position="20"/>
    </location>
</feature>
<feature type="region of interest" description="Disordered" evidence="1">
    <location>
        <begin position="545"/>
        <end position="580"/>
    </location>
</feature>
<reference evidence="2 3" key="1">
    <citation type="submission" date="2024-04" db="EMBL/GenBank/DDBJ databases">
        <title>Phyllosticta paracitricarpa is synonymous to the EU quarantine fungus P. citricarpa based on phylogenomic analyses.</title>
        <authorList>
            <consortium name="Lawrence Berkeley National Laboratory"/>
            <person name="Van Ingen-Buijs V.A."/>
            <person name="Van Westerhoven A.C."/>
            <person name="Haridas S."/>
            <person name="Skiadas P."/>
            <person name="Martin F."/>
            <person name="Groenewald J.Z."/>
            <person name="Crous P.W."/>
            <person name="Seidl M.F."/>
        </authorList>
    </citation>
    <scope>NUCLEOTIDE SEQUENCE [LARGE SCALE GENOMIC DNA]</scope>
    <source>
        <strain evidence="2 3">CBS 122670</strain>
    </source>
</reference>
<feature type="region of interest" description="Disordered" evidence="1">
    <location>
        <begin position="119"/>
        <end position="231"/>
    </location>
</feature>
<sequence length="673" mass="74313">MVKRPDNQHHKDYKKYTNQGYASDCPERFTAYDESTRKPRRKKSSVFEPLIEQSVAGETASTGRRRRIQIFGRRVMLMVKFYSCLGKRMHRFLSQLTESAWAGWPFKNQASVWQLSQVDESMVPQSRPSSENSNRQDDGPQPAASCGTNTSSMNPSPIPPVGNNSDLPKDNRTRARPSRKTSPASELLEDPQCTQMNTRIIDCQKAPSEIEKRTLRSQTKQNLSASDESLRRSLPRGMSARRVSVPQPWIDTSILDGIDGTPLFTCDSKKSREEESFESIFLQAIRTPLPDMGPSAPDSPIEPPLVNFNQEARIDALFQQAIRTPLPEETPVAHSDIQLKPSASSSKPPNYSLPRPTAPFSLPPLNHSEKSNVSKAIAAAQNDCTIPDNKPLGLPSLLDPICLTPMPTKPSLQVDEASIATPLQEPRHSALPRIPKRYSLRLRSRFGSNKSTKSKPQESLNHFKQDAPGRFQLSRNSHRERRDSAVSMQTPAKTVWSRCPTPLPPLDLPRGRYRPYVPDFPSFDPTKFALSPNFDDEVRVAAVERLLDGEDDDRDDDDDDSVYDEDEDVGGAGGQAAVPMSASAPSLPLLQRAATKPLAARALSLRRRSRDGLSFAGLRRFRNGSLKGEGASTPAASASAPAGPSMLEEVCNRCRIKLASVWPGSGSVMAVAA</sequence>
<name>A0ABR1MMN0_9PEZI</name>
<feature type="compositionally biased region" description="Polar residues" evidence="1">
    <location>
        <begin position="119"/>
        <end position="133"/>
    </location>
</feature>
<dbReference type="Proteomes" id="UP001365128">
    <property type="component" value="Unassembled WGS sequence"/>
</dbReference>
<comment type="caution">
    <text evidence="2">The sequence shown here is derived from an EMBL/GenBank/DDBJ whole genome shotgun (WGS) entry which is preliminary data.</text>
</comment>
<feature type="compositionally biased region" description="Basic and acidic residues" evidence="1">
    <location>
        <begin position="1"/>
        <end position="10"/>
    </location>
</feature>
<accession>A0ABR1MMN0</accession>
<evidence type="ECO:0000313" key="2">
    <source>
        <dbReference type="EMBL" id="KAK7551743.1"/>
    </source>
</evidence>
<keyword evidence="3" id="KW-1185">Reference proteome</keyword>
<feature type="region of interest" description="Disordered" evidence="1">
    <location>
        <begin position="329"/>
        <end position="367"/>
    </location>
</feature>
<evidence type="ECO:0000313" key="3">
    <source>
        <dbReference type="Proteomes" id="UP001365128"/>
    </source>
</evidence>
<organism evidence="2 3">
    <name type="scientific">Phyllosticta citricarpa</name>
    <dbReference type="NCBI Taxonomy" id="55181"/>
    <lineage>
        <taxon>Eukaryota</taxon>
        <taxon>Fungi</taxon>
        <taxon>Dikarya</taxon>
        <taxon>Ascomycota</taxon>
        <taxon>Pezizomycotina</taxon>
        <taxon>Dothideomycetes</taxon>
        <taxon>Dothideomycetes incertae sedis</taxon>
        <taxon>Botryosphaeriales</taxon>
        <taxon>Phyllostictaceae</taxon>
        <taxon>Phyllosticta</taxon>
    </lineage>
</organism>
<gene>
    <name evidence="2" type="ORF">IWX46DRAFT_671386</name>
</gene>
<proteinExistence type="predicted"/>
<dbReference type="EMBL" id="JBBPDW010000006">
    <property type="protein sequence ID" value="KAK7551743.1"/>
    <property type="molecule type" value="Genomic_DNA"/>
</dbReference>
<feature type="compositionally biased region" description="Polar residues" evidence="1">
    <location>
        <begin position="146"/>
        <end position="155"/>
    </location>
</feature>
<evidence type="ECO:0000256" key="1">
    <source>
        <dbReference type="SAM" id="MobiDB-lite"/>
    </source>
</evidence>